<organism evidence="1 2">
    <name type="scientific">Racocetra persica</name>
    <dbReference type="NCBI Taxonomy" id="160502"/>
    <lineage>
        <taxon>Eukaryota</taxon>
        <taxon>Fungi</taxon>
        <taxon>Fungi incertae sedis</taxon>
        <taxon>Mucoromycota</taxon>
        <taxon>Glomeromycotina</taxon>
        <taxon>Glomeromycetes</taxon>
        <taxon>Diversisporales</taxon>
        <taxon>Gigasporaceae</taxon>
        <taxon>Racocetra</taxon>
    </lineage>
</organism>
<sequence>AKIESESDNKETIIDYSAPNIKNGDEEEFEHINNLDNSF</sequence>
<proteinExistence type="predicted"/>
<feature type="non-terminal residue" evidence="1">
    <location>
        <position position="39"/>
    </location>
</feature>
<feature type="non-terminal residue" evidence="1">
    <location>
        <position position="1"/>
    </location>
</feature>
<dbReference type="Proteomes" id="UP000789920">
    <property type="component" value="Unassembled WGS sequence"/>
</dbReference>
<gene>
    <name evidence="1" type="ORF">RPERSI_LOCUS22623</name>
</gene>
<comment type="caution">
    <text evidence="1">The sequence shown here is derived from an EMBL/GenBank/DDBJ whole genome shotgun (WGS) entry which is preliminary data.</text>
</comment>
<dbReference type="EMBL" id="CAJVQC010068856">
    <property type="protein sequence ID" value="CAG8808448.1"/>
    <property type="molecule type" value="Genomic_DNA"/>
</dbReference>
<name>A0ACA9RTK9_9GLOM</name>
<protein>
    <submittedName>
        <fullName evidence="1">12295_t:CDS:1</fullName>
    </submittedName>
</protein>
<evidence type="ECO:0000313" key="1">
    <source>
        <dbReference type="EMBL" id="CAG8808448.1"/>
    </source>
</evidence>
<reference evidence="1" key="1">
    <citation type="submission" date="2021-06" db="EMBL/GenBank/DDBJ databases">
        <authorList>
            <person name="Kallberg Y."/>
            <person name="Tangrot J."/>
            <person name="Rosling A."/>
        </authorList>
    </citation>
    <scope>NUCLEOTIDE SEQUENCE</scope>
    <source>
        <strain evidence="1">MA461A</strain>
    </source>
</reference>
<keyword evidence="2" id="KW-1185">Reference proteome</keyword>
<evidence type="ECO:0000313" key="2">
    <source>
        <dbReference type="Proteomes" id="UP000789920"/>
    </source>
</evidence>
<accession>A0ACA9RTK9</accession>